<keyword evidence="2 8" id="KW-0812">Transmembrane</keyword>
<keyword evidence="4 8" id="KW-0297">G-protein coupled receptor</keyword>
<evidence type="ECO:0000256" key="8">
    <source>
        <dbReference type="RuleBase" id="RU000688"/>
    </source>
</evidence>
<dbReference type="Pfam" id="PF00001">
    <property type="entry name" value="7tm_1"/>
    <property type="match status" value="1"/>
</dbReference>
<gene>
    <name evidence="12" type="ORF">DGYR_LOCUS12734</name>
</gene>
<feature type="domain" description="G-protein coupled receptors family 1 profile" evidence="11">
    <location>
        <begin position="31"/>
        <end position="293"/>
    </location>
</feature>
<keyword evidence="5 10" id="KW-0472">Membrane</keyword>
<evidence type="ECO:0000256" key="1">
    <source>
        <dbReference type="ARBA" id="ARBA00004141"/>
    </source>
</evidence>
<dbReference type="Gene3D" id="1.20.1070.10">
    <property type="entry name" value="Rhodopsin 7-helix transmembrane proteins"/>
    <property type="match status" value="1"/>
</dbReference>
<accession>A0A7I8WB44</accession>
<dbReference type="InterPro" id="IPR000276">
    <property type="entry name" value="GPCR_Rhodpsn"/>
</dbReference>
<dbReference type="GO" id="GO:0004930">
    <property type="term" value="F:G protein-coupled receptor activity"/>
    <property type="evidence" value="ECO:0007669"/>
    <property type="project" value="UniProtKB-KW"/>
</dbReference>
<evidence type="ECO:0000256" key="4">
    <source>
        <dbReference type="ARBA" id="ARBA00023040"/>
    </source>
</evidence>
<keyword evidence="3 10" id="KW-1133">Transmembrane helix</keyword>
<comment type="subcellular location">
    <subcellularLocation>
        <location evidence="1">Membrane</location>
        <topology evidence="1">Multi-pass membrane protein</topology>
    </subcellularLocation>
</comment>
<reference evidence="12 13" key="1">
    <citation type="submission" date="2020-08" db="EMBL/GenBank/DDBJ databases">
        <authorList>
            <person name="Hejnol A."/>
        </authorList>
    </citation>
    <scope>NUCLEOTIDE SEQUENCE [LARGE SCALE GENOMIC DNA]</scope>
</reference>
<feature type="transmembrane region" description="Helical" evidence="10">
    <location>
        <begin position="53"/>
        <end position="76"/>
    </location>
</feature>
<comment type="similarity">
    <text evidence="8">Belongs to the G-protein coupled receptor 1 family.</text>
</comment>
<dbReference type="PANTHER" id="PTHR24243">
    <property type="entry name" value="G-PROTEIN COUPLED RECEPTOR"/>
    <property type="match status" value="1"/>
</dbReference>
<sequence length="350" mass="40288">MNETGSSAIGELIIRLHIYYLPLIIVFGLLGNLLSAIVFLFSNLNQFSSSVYLSALSLADICFLLCLFLNWLLWIGTDLINYEVCCQLFAYISHVSSSLSFLFILAFTVERYVVVLLPLHKFVWCTIGRARKIIYILVALCLVLQMIHIFSSEVKVKNEYNETKRICEPKKSFRYHLNFFVLFDSIITFFLPFFVILVANFRICVRIWMTMRRRDEMTTIPASQRQELRITVLLVFVSVTFFVLNAPAHAFKLAAVVHTVRDTHSAYGPLTINLQSLSNLLYYTSHAVNFLLYSIGGNTFRQALLNYGRRLFQLQRHSSYAESNRQTLLTPNHGSRSSNRKNRQNMGSAI</sequence>
<evidence type="ECO:0000259" key="11">
    <source>
        <dbReference type="PROSITE" id="PS50262"/>
    </source>
</evidence>
<feature type="transmembrane region" description="Helical" evidence="10">
    <location>
        <begin position="280"/>
        <end position="300"/>
    </location>
</feature>
<dbReference type="GO" id="GO:0005886">
    <property type="term" value="C:plasma membrane"/>
    <property type="evidence" value="ECO:0007669"/>
    <property type="project" value="TreeGrafter"/>
</dbReference>
<dbReference type="CDD" id="cd14978">
    <property type="entry name" value="7tmA_FMRFamide_R-like"/>
    <property type="match status" value="1"/>
</dbReference>
<dbReference type="EMBL" id="CAJFCJ010000026">
    <property type="protein sequence ID" value="CAD5125353.1"/>
    <property type="molecule type" value="Genomic_DNA"/>
</dbReference>
<dbReference type="PANTHER" id="PTHR24243:SF230">
    <property type="entry name" value="G-PROTEIN COUPLED RECEPTORS FAMILY 1 PROFILE DOMAIN-CONTAINING PROTEIN"/>
    <property type="match status" value="1"/>
</dbReference>
<evidence type="ECO:0000313" key="13">
    <source>
        <dbReference type="Proteomes" id="UP000549394"/>
    </source>
</evidence>
<feature type="transmembrane region" description="Helical" evidence="10">
    <location>
        <begin position="133"/>
        <end position="151"/>
    </location>
</feature>
<organism evidence="12 13">
    <name type="scientific">Dimorphilus gyrociliatus</name>
    <dbReference type="NCBI Taxonomy" id="2664684"/>
    <lineage>
        <taxon>Eukaryota</taxon>
        <taxon>Metazoa</taxon>
        <taxon>Spiralia</taxon>
        <taxon>Lophotrochozoa</taxon>
        <taxon>Annelida</taxon>
        <taxon>Polychaeta</taxon>
        <taxon>Polychaeta incertae sedis</taxon>
        <taxon>Dinophilidae</taxon>
        <taxon>Dimorphilus</taxon>
    </lineage>
</organism>
<keyword evidence="13" id="KW-1185">Reference proteome</keyword>
<dbReference type="PRINTS" id="PR00237">
    <property type="entry name" value="GPCRRHODOPSN"/>
</dbReference>
<evidence type="ECO:0000256" key="2">
    <source>
        <dbReference type="ARBA" id="ARBA00022692"/>
    </source>
</evidence>
<feature type="transmembrane region" description="Helical" evidence="10">
    <location>
        <begin position="20"/>
        <end position="41"/>
    </location>
</feature>
<feature type="transmembrane region" description="Helical" evidence="10">
    <location>
        <begin position="179"/>
        <end position="209"/>
    </location>
</feature>
<feature type="region of interest" description="Disordered" evidence="9">
    <location>
        <begin position="323"/>
        <end position="350"/>
    </location>
</feature>
<proteinExistence type="inferred from homology"/>
<name>A0A7I8WB44_9ANNE</name>
<evidence type="ECO:0000256" key="7">
    <source>
        <dbReference type="ARBA" id="ARBA00023224"/>
    </source>
</evidence>
<evidence type="ECO:0000256" key="10">
    <source>
        <dbReference type="SAM" id="Phobius"/>
    </source>
</evidence>
<dbReference type="PROSITE" id="PS00237">
    <property type="entry name" value="G_PROTEIN_RECEP_F1_1"/>
    <property type="match status" value="1"/>
</dbReference>
<dbReference type="Proteomes" id="UP000549394">
    <property type="component" value="Unassembled WGS sequence"/>
</dbReference>
<dbReference type="SUPFAM" id="SSF81321">
    <property type="entry name" value="Family A G protein-coupled receptor-like"/>
    <property type="match status" value="1"/>
</dbReference>
<dbReference type="OrthoDB" id="9990906at2759"/>
<evidence type="ECO:0000256" key="6">
    <source>
        <dbReference type="ARBA" id="ARBA00023170"/>
    </source>
</evidence>
<protein>
    <recommendedName>
        <fullName evidence="11">G-protein coupled receptors family 1 profile domain-containing protein</fullName>
    </recommendedName>
</protein>
<feature type="transmembrane region" description="Helical" evidence="10">
    <location>
        <begin position="88"/>
        <end position="113"/>
    </location>
</feature>
<evidence type="ECO:0000256" key="3">
    <source>
        <dbReference type="ARBA" id="ARBA00022989"/>
    </source>
</evidence>
<evidence type="ECO:0000256" key="9">
    <source>
        <dbReference type="SAM" id="MobiDB-lite"/>
    </source>
</evidence>
<dbReference type="PROSITE" id="PS50262">
    <property type="entry name" value="G_PROTEIN_RECEP_F1_2"/>
    <property type="match status" value="1"/>
</dbReference>
<dbReference type="InterPro" id="IPR017452">
    <property type="entry name" value="GPCR_Rhodpsn_7TM"/>
</dbReference>
<dbReference type="AlphaFoldDB" id="A0A7I8WB44"/>
<evidence type="ECO:0000313" key="12">
    <source>
        <dbReference type="EMBL" id="CAD5125353.1"/>
    </source>
</evidence>
<keyword evidence="6 8" id="KW-0675">Receptor</keyword>
<comment type="caution">
    <text evidence="12">The sequence shown here is derived from an EMBL/GenBank/DDBJ whole genome shotgun (WGS) entry which is preliminary data.</text>
</comment>
<feature type="compositionally biased region" description="Polar residues" evidence="9">
    <location>
        <begin position="323"/>
        <end position="337"/>
    </location>
</feature>
<feature type="transmembrane region" description="Helical" evidence="10">
    <location>
        <begin position="230"/>
        <end position="251"/>
    </location>
</feature>
<evidence type="ECO:0000256" key="5">
    <source>
        <dbReference type="ARBA" id="ARBA00023136"/>
    </source>
</evidence>
<keyword evidence="7 8" id="KW-0807">Transducer</keyword>